<organism evidence="1 2">
    <name type="scientific">Bradyrhizobium valentinum</name>
    <dbReference type="NCBI Taxonomy" id="1518501"/>
    <lineage>
        <taxon>Bacteria</taxon>
        <taxon>Pseudomonadati</taxon>
        <taxon>Pseudomonadota</taxon>
        <taxon>Alphaproteobacteria</taxon>
        <taxon>Hyphomicrobiales</taxon>
        <taxon>Nitrobacteraceae</taxon>
        <taxon>Bradyrhizobium</taxon>
    </lineage>
</organism>
<comment type="caution">
    <text evidence="1">The sequence shown here is derived from an EMBL/GenBank/DDBJ whole genome shotgun (WGS) entry which is preliminary data.</text>
</comment>
<name>A0A0R3L7Y0_9BRAD</name>
<evidence type="ECO:0000313" key="1">
    <source>
        <dbReference type="EMBL" id="KRR04076.1"/>
    </source>
</evidence>
<sequence>MSKWLKQFLFGIWGLLLIPPITPVLKKWLEENVFSDPNDVATTVFRNAVATTAFDNLLALGEQRWLKFAAVFLTGVVLGVSLEWLSRKSDQKKASELRSLGSKFRSLSDSLKIRTASPGWPDNVGDLKPAITSALGSARKFHLWVPGQHVYQLPDASFLCEYFRCVGKLLEDGQFDKANREALSWKPFLDNVTLS</sequence>
<keyword evidence="2" id="KW-1185">Reference proteome</keyword>
<dbReference type="RefSeq" id="WP_057852484.1">
    <property type="nucleotide sequence ID" value="NZ_LLXX01000131.1"/>
</dbReference>
<protein>
    <submittedName>
        <fullName evidence="1">Uncharacterized protein</fullName>
    </submittedName>
</protein>
<accession>A0A0R3L7Y0</accession>
<reference evidence="1 2" key="1">
    <citation type="submission" date="2014-03" db="EMBL/GenBank/DDBJ databases">
        <title>Bradyrhizobium valentinum sp. nov., isolated from effective nodules of Lupinus mariae-josephae, a lupine endemic of basic-lime soils in Eastern Spain.</title>
        <authorList>
            <person name="Duran D."/>
            <person name="Rey L."/>
            <person name="Navarro A."/>
            <person name="Busquets A."/>
            <person name="Imperial J."/>
            <person name="Ruiz-Argueso T."/>
        </authorList>
    </citation>
    <scope>NUCLEOTIDE SEQUENCE [LARGE SCALE GENOMIC DNA]</scope>
    <source>
        <strain evidence="1 2">LmjM3</strain>
    </source>
</reference>
<dbReference type="EMBL" id="LLXX01000131">
    <property type="protein sequence ID" value="KRR04076.1"/>
    <property type="molecule type" value="Genomic_DNA"/>
</dbReference>
<dbReference type="AlphaFoldDB" id="A0A0R3L7Y0"/>
<dbReference type="Proteomes" id="UP000051913">
    <property type="component" value="Unassembled WGS sequence"/>
</dbReference>
<evidence type="ECO:0000313" key="2">
    <source>
        <dbReference type="Proteomes" id="UP000051913"/>
    </source>
</evidence>
<gene>
    <name evidence="1" type="ORF">CP49_13030</name>
</gene>
<proteinExistence type="predicted"/>